<evidence type="ECO:0000256" key="1">
    <source>
        <dbReference type="ARBA" id="ARBA00010638"/>
    </source>
</evidence>
<gene>
    <name evidence="5" type="ORF">ACFOX3_09960</name>
</gene>
<dbReference type="PANTHER" id="PTHR23407">
    <property type="entry name" value="ATPASE INHIBITOR/5-FORMYLTETRAHYDROFOLATE CYCLO-LIGASE"/>
    <property type="match status" value="1"/>
</dbReference>
<evidence type="ECO:0000313" key="5">
    <source>
        <dbReference type="EMBL" id="MFC4362629.1"/>
    </source>
</evidence>
<dbReference type="Gene3D" id="3.40.50.10420">
    <property type="entry name" value="NagB/RpiA/CoA transferase-like"/>
    <property type="match status" value="1"/>
</dbReference>
<proteinExistence type="inferred from homology"/>
<dbReference type="InterPro" id="IPR024185">
    <property type="entry name" value="FTHF_cligase-like_sf"/>
</dbReference>
<evidence type="ECO:0000256" key="4">
    <source>
        <dbReference type="RuleBase" id="RU361279"/>
    </source>
</evidence>
<dbReference type="GO" id="GO:0030272">
    <property type="term" value="F:5-formyltetrahydrofolate cyclo-ligase activity"/>
    <property type="evidence" value="ECO:0007669"/>
    <property type="project" value="UniProtKB-EC"/>
</dbReference>
<keyword evidence="5" id="KW-0436">Ligase</keyword>
<dbReference type="RefSeq" id="WP_290259323.1">
    <property type="nucleotide sequence ID" value="NZ_JAUFQG010000004.1"/>
</dbReference>
<comment type="catalytic activity">
    <reaction evidence="4">
        <text>(6S)-5-formyl-5,6,7,8-tetrahydrofolate + ATP = (6R)-5,10-methenyltetrahydrofolate + ADP + phosphate</text>
        <dbReference type="Rhea" id="RHEA:10488"/>
        <dbReference type="ChEBI" id="CHEBI:30616"/>
        <dbReference type="ChEBI" id="CHEBI:43474"/>
        <dbReference type="ChEBI" id="CHEBI:57455"/>
        <dbReference type="ChEBI" id="CHEBI:57457"/>
        <dbReference type="ChEBI" id="CHEBI:456216"/>
        <dbReference type="EC" id="6.3.3.2"/>
    </reaction>
</comment>
<keyword evidence="6" id="KW-1185">Reference proteome</keyword>
<dbReference type="NCBIfam" id="TIGR02727">
    <property type="entry name" value="MTHFS_bact"/>
    <property type="match status" value="1"/>
</dbReference>
<protein>
    <recommendedName>
        <fullName evidence="4">5-formyltetrahydrofolate cyclo-ligase</fullName>
        <ecNumber evidence="4">6.3.3.2</ecNumber>
    </recommendedName>
</protein>
<keyword evidence="4" id="KW-0460">Magnesium</keyword>
<comment type="caution">
    <text evidence="5">The sequence shown here is derived from an EMBL/GenBank/DDBJ whole genome shotgun (WGS) entry which is preliminary data.</text>
</comment>
<dbReference type="InterPro" id="IPR002698">
    <property type="entry name" value="FTHF_cligase"/>
</dbReference>
<keyword evidence="3 4" id="KW-0067">ATP-binding</keyword>
<comment type="cofactor">
    <cofactor evidence="4">
        <name>Mg(2+)</name>
        <dbReference type="ChEBI" id="CHEBI:18420"/>
    </cofactor>
</comment>
<organism evidence="5 6">
    <name type="scientific">Simiduia curdlanivorans</name>
    <dbReference type="NCBI Taxonomy" id="1492769"/>
    <lineage>
        <taxon>Bacteria</taxon>
        <taxon>Pseudomonadati</taxon>
        <taxon>Pseudomonadota</taxon>
        <taxon>Gammaproteobacteria</taxon>
        <taxon>Cellvibrionales</taxon>
        <taxon>Cellvibrionaceae</taxon>
        <taxon>Simiduia</taxon>
    </lineage>
</organism>
<dbReference type="PANTHER" id="PTHR23407:SF1">
    <property type="entry name" value="5-FORMYLTETRAHYDROFOLATE CYCLO-LIGASE"/>
    <property type="match status" value="1"/>
</dbReference>
<dbReference type="InterPro" id="IPR037171">
    <property type="entry name" value="NagB/RpiA_transferase-like"/>
</dbReference>
<keyword evidence="4" id="KW-0479">Metal-binding</keyword>
<name>A0ABV8V3Z1_9GAMM</name>
<evidence type="ECO:0000256" key="2">
    <source>
        <dbReference type="ARBA" id="ARBA00022741"/>
    </source>
</evidence>
<dbReference type="EC" id="6.3.3.2" evidence="4"/>
<dbReference type="PIRSF" id="PIRSF006806">
    <property type="entry name" value="FTHF_cligase"/>
    <property type="match status" value="1"/>
</dbReference>
<dbReference type="Proteomes" id="UP001595840">
    <property type="component" value="Unassembled WGS sequence"/>
</dbReference>
<sequence>MTINPATGTDQKKQLRLRLRQLRRSLTPAQQQRAAASLAQHLSQHLWFRQAKHIAFYLPNDGEIDPTPLLELALAQGKHCYLPVVMSGGKLQFRALEVGTRLTINKYNIIEPDLGARVRPVWLLNLILLPLVGFDLHGNRLGMGGGYYDRTLAAVKGRPTPSRRRVGLAHQCQRLASLDGDCWDIPLAAIATDKAFRLIGN</sequence>
<reference evidence="6" key="1">
    <citation type="journal article" date="2019" name="Int. J. Syst. Evol. Microbiol.">
        <title>The Global Catalogue of Microorganisms (GCM) 10K type strain sequencing project: providing services to taxonomists for standard genome sequencing and annotation.</title>
        <authorList>
            <consortium name="The Broad Institute Genomics Platform"/>
            <consortium name="The Broad Institute Genome Sequencing Center for Infectious Disease"/>
            <person name="Wu L."/>
            <person name="Ma J."/>
        </authorList>
    </citation>
    <scope>NUCLEOTIDE SEQUENCE [LARGE SCALE GENOMIC DNA]</scope>
    <source>
        <strain evidence="6">CECT 8570</strain>
    </source>
</reference>
<dbReference type="Pfam" id="PF01812">
    <property type="entry name" value="5-FTHF_cyc-lig"/>
    <property type="match status" value="1"/>
</dbReference>
<dbReference type="SUPFAM" id="SSF100950">
    <property type="entry name" value="NagB/RpiA/CoA transferase-like"/>
    <property type="match status" value="1"/>
</dbReference>
<evidence type="ECO:0000313" key="6">
    <source>
        <dbReference type="Proteomes" id="UP001595840"/>
    </source>
</evidence>
<keyword evidence="2 4" id="KW-0547">Nucleotide-binding</keyword>
<dbReference type="EMBL" id="JBHSCX010000008">
    <property type="protein sequence ID" value="MFC4362629.1"/>
    <property type="molecule type" value="Genomic_DNA"/>
</dbReference>
<evidence type="ECO:0000256" key="3">
    <source>
        <dbReference type="ARBA" id="ARBA00022840"/>
    </source>
</evidence>
<comment type="similarity">
    <text evidence="1 4">Belongs to the 5-formyltetrahydrofolate cyclo-ligase family.</text>
</comment>
<accession>A0ABV8V3Z1</accession>